<dbReference type="AlphaFoldDB" id="A0A418YCH4"/>
<evidence type="ECO:0000259" key="7">
    <source>
        <dbReference type="Pfam" id="PF04024"/>
    </source>
</evidence>
<feature type="transmembrane region" description="Helical" evidence="6">
    <location>
        <begin position="32"/>
        <end position="60"/>
    </location>
</feature>
<dbReference type="Pfam" id="PF04024">
    <property type="entry name" value="PspC"/>
    <property type="match status" value="1"/>
</dbReference>
<dbReference type="InterPro" id="IPR052027">
    <property type="entry name" value="PspC"/>
</dbReference>
<evidence type="ECO:0000313" key="9">
    <source>
        <dbReference type="Proteomes" id="UP000283255"/>
    </source>
</evidence>
<accession>A0A418YCH4</accession>
<reference evidence="8 9" key="1">
    <citation type="submission" date="2018-09" db="EMBL/GenBank/DDBJ databases">
        <authorList>
            <person name="Wang F."/>
        </authorList>
    </citation>
    <scope>NUCLEOTIDE SEQUENCE [LARGE SCALE GENOMIC DNA]</scope>
    <source>
        <strain evidence="8 9">PLHSC7-2</strain>
    </source>
</reference>
<keyword evidence="9" id="KW-1185">Reference proteome</keyword>
<dbReference type="Proteomes" id="UP000283255">
    <property type="component" value="Unassembled WGS sequence"/>
</dbReference>
<gene>
    <name evidence="8" type="primary">pspC</name>
    <name evidence="8" type="ORF">D1Z90_14560</name>
</gene>
<name>A0A418YCH4_9GAMM</name>
<sequence>MKQDKTLYRNPVRGKVAGVCAGLAEFFNMETWLVRIIVISVFLFNFPLAALAYGAACLLLDKKPPSQASEYAQAKGDIHLKSKVWQSGETPKQALTDLDRQFSRLEDSVKQMEKTVTSEAFQVNREINRL</sequence>
<evidence type="ECO:0000256" key="4">
    <source>
        <dbReference type="ARBA" id="ARBA00022989"/>
    </source>
</evidence>
<proteinExistence type="predicted"/>
<keyword evidence="5 6" id="KW-0472">Membrane</keyword>
<evidence type="ECO:0000256" key="6">
    <source>
        <dbReference type="SAM" id="Phobius"/>
    </source>
</evidence>
<protein>
    <submittedName>
        <fullName evidence="8">Envelope stress response membrane protein PspC</fullName>
    </submittedName>
</protein>
<evidence type="ECO:0000256" key="5">
    <source>
        <dbReference type="ARBA" id="ARBA00023136"/>
    </source>
</evidence>
<keyword evidence="3 6" id="KW-0812">Transmembrane</keyword>
<dbReference type="NCBIfam" id="TIGR02978">
    <property type="entry name" value="phageshock_pspC"/>
    <property type="match status" value="1"/>
</dbReference>
<evidence type="ECO:0000256" key="3">
    <source>
        <dbReference type="ARBA" id="ARBA00022692"/>
    </source>
</evidence>
<dbReference type="RefSeq" id="WP_119911514.1">
    <property type="nucleotide sequence ID" value="NZ_QZCH01000020.1"/>
</dbReference>
<feature type="domain" description="Phage shock protein PspC N-terminal" evidence="7">
    <location>
        <begin position="5"/>
        <end position="62"/>
    </location>
</feature>
<comment type="subcellular location">
    <subcellularLocation>
        <location evidence="1">Cell membrane</location>
        <topology evidence="1">Single-pass membrane protein</topology>
    </subcellularLocation>
</comment>
<evidence type="ECO:0000256" key="1">
    <source>
        <dbReference type="ARBA" id="ARBA00004162"/>
    </source>
</evidence>
<dbReference type="PANTHER" id="PTHR33885">
    <property type="entry name" value="PHAGE SHOCK PROTEIN C"/>
    <property type="match status" value="1"/>
</dbReference>
<organism evidence="8 9">
    <name type="scientific">Motilimonas pumila</name>
    <dbReference type="NCBI Taxonomy" id="2303987"/>
    <lineage>
        <taxon>Bacteria</taxon>
        <taxon>Pseudomonadati</taxon>
        <taxon>Pseudomonadota</taxon>
        <taxon>Gammaproteobacteria</taxon>
        <taxon>Alteromonadales</taxon>
        <taxon>Alteromonadales genera incertae sedis</taxon>
        <taxon>Motilimonas</taxon>
    </lineage>
</organism>
<dbReference type="EMBL" id="QZCH01000020">
    <property type="protein sequence ID" value="RJG42162.1"/>
    <property type="molecule type" value="Genomic_DNA"/>
</dbReference>
<evidence type="ECO:0000256" key="2">
    <source>
        <dbReference type="ARBA" id="ARBA00022475"/>
    </source>
</evidence>
<dbReference type="GO" id="GO:0005886">
    <property type="term" value="C:plasma membrane"/>
    <property type="evidence" value="ECO:0007669"/>
    <property type="project" value="UniProtKB-SubCell"/>
</dbReference>
<evidence type="ECO:0000313" key="8">
    <source>
        <dbReference type="EMBL" id="RJG42162.1"/>
    </source>
</evidence>
<comment type="caution">
    <text evidence="8">The sequence shown here is derived from an EMBL/GenBank/DDBJ whole genome shotgun (WGS) entry which is preliminary data.</text>
</comment>
<keyword evidence="2" id="KW-1003">Cell membrane</keyword>
<dbReference type="InterPro" id="IPR014320">
    <property type="entry name" value="Phageshock_PspC"/>
</dbReference>
<dbReference type="OrthoDB" id="7359894at2"/>
<reference evidence="8 9" key="2">
    <citation type="submission" date="2019-01" db="EMBL/GenBank/DDBJ databases">
        <title>Motilimonas pumilus sp. nov., isolated from the gut of sea cucumber (Apostichopus japonicus).</title>
        <authorList>
            <person name="Wang F.-Q."/>
            <person name="Ren L.-H."/>
            <person name="Lin Y.-W."/>
            <person name="Sun G.-H."/>
            <person name="Du Z.-J."/>
            <person name="Zhao J.-X."/>
            <person name="Liu X.-J."/>
            <person name="Liu L.-J."/>
        </authorList>
    </citation>
    <scope>NUCLEOTIDE SEQUENCE [LARGE SCALE GENOMIC DNA]</scope>
    <source>
        <strain evidence="8 9">PLHSC7-2</strain>
    </source>
</reference>
<dbReference type="PANTHER" id="PTHR33885:SF3">
    <property type="entry name" value="PHAGE SHOCK PROTEIN C"/>
    <property type="match status" value="1"/>
</dbReference>
<keyword evidence="4 6" id="KW-1133">Transmembrane helix</keyword>
<dbReference type="InterPro" id="IPR007168">
    <property type="entry name" value="Phageshock_PspC_N"/>
</dbReference>